<evidence type="ECO:0000313" key="1">
    <source>
        <dbReference type="EMBL" id="TGO21681.1"/>
    </source>
</evidence>
<sequence>MQRKFSRLYGNRPIDAPCRGLGISSCTSQNLAKQFEEVKAAICSPPCSCADCEQGYYTCEEQMMPLWFYRRSISTDEAKQIAASHVNSMQQDRKYLIERVAKYGDIIVN</sequence>
<dbReference type="Proteomes" id="UP000297910">
    <property type="component" value="Unassembled WGS sequence"/>
</dbReference>
<proteinExistence type="predicted"/>
<dbReference type="EMBL" id="PQXI01000205">
    <property type="protein sequence ID" value="TGO21681.1"/>
    <property type="molecule type" value="Genomic_DNA"/>
</dbReference>
<keyword evidence="2" id="KW-1185">Reference proteome</keyword>
<evidence type="ECO:0000313" key="2">
    <source>
        <dbReference type="Proteomes" id="UP000297910"/>
    </source>
</evidence>
<gene>
    <name evidence="1" type="ORF">BPAE_0206g00150</name>
</gene>
<protein>
    <submittedName>
        <fullName evidence="1">Uncharacterized protein</fullName>
    </submittedName>
</protein>
<name>A0A4Z1FJE5_9HELO</name>
<dbReference type="AlphaFoldDB" id="A0A4Z1FJE5"/>
<accession>A0A4Z1FJE5</accession>
<reference evidence="1 2" key="1">
    <citation type="submission" date="2017-12" db="EMBL/GenBank/DDBJ databases">
        <title>Comparative genomics of Botrytis spp.</title>
        <authorList>
            <person name="Valero-Jimenez C.A."/>
            <person name="Tapia P."/>
            <person name="Veloso J."/>
            <person name="Silva-Moreno E."/>
            <person name="Staats M."/>
            <person name="Valdes J.H."/>
            <person name="Van Kan J.A.L."/>
        </authorList>
    </citation>
    <scope>NUCLEOTIDE SEQUENCE [LARGE SCALE GENOMIC DNA]</scope>
    <source>
        <strain evidence="1 2">Bp0003</strain>
    </source>
</reference>
<comment type="caution">
    <text evidence="1">The sequence shown here is derived from an EMBL/GenBank/DDBJ whole genome shotgun (WGS) entry which is preliminary data.</text>
</comment>
<organism evidence="1 2">
    <name type="scientific">Botrytis paeoniae</name>
    <dbReference type="NCBI Taxonomy" id="278948"/>
    <lineage>
        <taxon>Eukaryota</taxon>
        <taxon>Fungi</taxon>
        <taxon>Dikarya</taxon>
        <taxon>Ascomycota</taxon>
        <taxon>Pezizomycotina</taxon>
        <taxon>Leotiomycetes</taxon>
        <taxon>Helotiales</taxon>
        <taxon>Sclerotiniaceae</taxon>
        <taxon>Botrytis</taxon>
    </lineage>
</organism>